<dbReference type="Pfam" id="PF00383">
    <property type="entry name" value="dCMP_cyt_deam_1"/>
    <property type="match status" value="1"/>
</dbReference>
<keyword evidence="4" id="KW-0378">Hydrolase</keyword>
<keyword evidence="3" id="KW-0479">Metal-binding</keyword>
<dbReference type="PANTHER" id="PTHR11086">
    <property type="entry name" value="DEOXYCYTIDYLATE DEAMINASE-RELATED"/>
    <property type="match status" value="1"/>
</dbReference>
<evidence type="ECO:0000313" key="8">
    <source>
        <dbReference type="Proteomes" id="UP000288494"/>
    </source>
</evidence>
<comment type="similarity">
    <text evidence="2">Belongs to the cytidine and deoxycytidylate deaminase family.</text>
</comment>
<comment type="cofactor">
    <cofactor evidence="1">
        <name>Zn(2+)</name>
        <dbReference type="ChEBI" id="CHEBI:29105"/>
    </cofactor>
</comment>
<dbReference type="Proteomes" id="UP000288494">
    <property type="component" value="Segment"/>
</dbReference>
<dbReference type="Gene3D" id="3.40.140.10">
    <property type="entry name" value="Cytidine Deaminase, domain 2"/>
    <property type="match status" value="2"/>
</dbReference>
<accession>A0A3T0ILK0</accession>
<dbReference type="InterPro" id="IPR016192">
    <property type="entry name" value="APOBEC/CMP_deaminase_Zn-bd"/>
</dbReference>
<dbReference type="InterPro" id="IPR035105">
    <property type="entry name" value="Deoxycytidylate_deaminase_dom"/>
</dbReference>
<proteinExistence type="inferred from homology"/>
<evidence type="ECO:0000256" key="3">
    <source>
        <dbReference type="ARBA" id="ARBA00022723"/>
    </source>
</evidence>
<keyword evidence="5" id="KW-0862">Zinc</keyword>
<name>A0A3T0ILK0_9CAUD</name>
<evidence type="ECO:0000256" key="2">
    <source>
        <dbReference type="ARBA" id="ARBA00006576"/>
    </source>
</evidence>
<dbReference type="PROSITE" id="PS51747">
    <property type="entry name" value="CYT_DCMP_DEAMINASES_2"/>
    <property type="match status" value="1"/>
</dbReference>
<protein>
    <submittedName>
        <fullName evidence="7">Deoxycytidylate deaminase</fullName>
    </submittedName>
</protein>
<dbReference type="PANTHER" id="PTHR11086:SF18">
    <property type="entry name" value="DEOXYCYTIDYLATE DEAMINASE"/>
    <property type="match status" value="1"/>
</dbReference>
<dbReference type="InterPro" id="IPR016193">
    <property type="entry name" value="Cytidine_deaminase-like"/>
</dbReference>
<reference evidence="7 8" key="1">
    <citation type="submission" date="2018-12" db="EMBL/GenBank/DDBJ databases">
        <title>Characterization of novel bacteriophages infecting Shigella spp. and E. coli O157: H7.</title>
        <authorList>
            <person name="Shahin K."/>
            <person name="Bao H."/>
            <person name="Wang R."/>
        </authorList>
    </citation>
    <scope>NUCLEOTIDE SEQUENCE [LARGE SCALE GENOMIC DNA]</scope>
</reference>
<evidence type="ECO:0000256" key="4">
    <source>
        <dbReference type="ARBA" id="ARBA00022801"/>
    </source>
</evidence>
<dbReference type="CDD" id="cd01286">
    <property type="entry name" value="deoxycytidylate_deaminase"/>
    <property type="match status" value="1"/>
</dbReference>
<evidence type="ECO:0000256" key="1">
    <source>
        <dbReference type="ARBA" id="ARBA00001947"/>
    </source>
</evidence>
<evidence type="ECO:0000313" key="7">
    <source>
        <dbReference type="EMBL" id="AZV00901.1"/>
    </source>
</evidence>
<sequence length="210" mass="23303">MVGLSEKATQYIKDLFKLSEDFQSIHTSTYDAVLATVLPVEIGDRIPAAVFFDKQKLSSGDVMKASTYLQIAYLISQESKCCSWKVGAVIEKNGRIISTGYNLLKEHRMAHAAWSSKNEIHAELNAILFAARTGSSIDGATMYVTLSPCADCAKSIAQSGIKTLVYAELYDRNPEGWDDILRESGIEVIQYNRTGLRSLNWESIQNYCGE</sequence>
<dbReference type="EMBL" id="MK295203">
    <property type="protein sequence ID" value="AZV00901.1"/>
    <property type="molecule type" value="Genomic_DNA"/>
</dbReference>
<gene>
    <name evidence="7" type="ORF">vBEcoM005_014</name>
</gene>
<feature type="domain" description="CMP/dCMP-type deaminase" evidence="6">
    <location>
        <begin position="63"/>
        <end position="188"/>
    </location>
</feature>
<dbReference type="PROSITE" id="PS00903">
    <property type="entry name" value="CYT_DCMP_DEAMINASES_1"/>
    <property type="match status" value="1"/>
</dbReference>
<evidence type="ECO:0000256" key="5">
    <source>
        <dbReference type="ARBA" id="ARBA00022833"/>
    </source>
</evidence>
<dbReference type="GO" id="GO:0008270">
    <property type="term" value="F:zinc ion binding"/>
    <property type="evidence" value="ECO:0007669"/>
    <property type="project" value="InterPro"/>
</dbReference>
<dbReference type="SUPFAM" id="SSF53927">
    <property type="entry name" value="Cytidine deaminase-like"/>
    <property type="match status" value="1"/>
</dbReference>
<dbReference type="InterPro" id="IPR002125">
    <property type="entry name" value="CMP_dCMP_dom"/>
</dbReference>
<organism evidence="7 8">
    <name type="scientific">Escherichia phage vB_EcoM_005</name>
    <dbReference type="NCBI Taxonomy" id="2500761"/>
    <lineage>
        <taxon>Viruses</taxon>
        <taxon>Duplodnaviria</taxon>
        <taxon>Heunggongvirae</taxon>
        <taxon>Uroviricota</taxon>
        <taxon>Caudoviricetes</taxon>
        <taxon>Pantevenvirales</taxon>
        <taxon>Straboviridae</taxon>
        <taxon>Tevenvirinae</taxon>
        <taxon>Dhakavirus</taxon>
        <taxon>Dhakavirus ecom005</taxon>
    </lineage>
</organism>
<keyword evidence="8" id="KW-1185">Reference proteome</keyword>
<dbReference type="InterPro" id="IPR015517">
    <property type="entry name" value="dCMP_deaminase-rel"/>
</dbReference>
<evidence type="ECO:0000259" key="6">
    <source>
        <dbReference type="PROSITE" id="PS51747"/>
    </source>
</evidence>
<dbReference type="GO" id="GO:0004132">
    <property type="term" value="F:dCMP deaminase activity"/>
    <property type="evidence" value="ECO:0007669"/>
    <property type="project" value="TreeGrafter"/>
</dbReference>